<organism evidence="1">
    <name type="scientific">bioreactor metagenome</name>
    <dbReference type="NCBI Taxonomy" id="1076179"/>
    <lineage>
        <taxon>unclassified sequences</taxon>
        <taxon>metagenomes</taxon>
        <taxon>ecological metagenomes</taxon>
    </lineage>
</organism>
<dbReference type="AlphaFoldDB" id="A0A645DNV0"/>
<dbReference type="EMBL" id="VSSQ01038091">
    <property type="protein sequence ID" value="MPM90966.1"/>
    <property type="molecule type" value="Genomic_DNA"/>
</dbReference>
<gene>
    <name evidence="1" type="ORF">SDC9_138089</name>
</gene>
<reference evidence="1" key="1">
    <citation type="submission" date="2019-08" db="EMBL/GenBank/DDBJ databases">
        <authorList>
            <person name="Kucharzyk K."/>
            <person name="Murdoch R.W."/>
            <person name="Higgins S."/>
            <person name="Loffler F."/>
        </authorList>
    </citation>
    <scope>NUCLEOTIDE SEQUENCE</scope>
</reference>
<evidence type="ECO:0000313" key="1">
    <source>
        <dbReference type="EMBL" id="MPM90966.1"/>
    </source>
</evidence>
<name>A0A645DNV0_9ZZZZ</name>
<sequence>MMIHLNGNWGINMVGVREVDVSWRQQKPEYNLKEGKQPILTSPFRLYEDPVVGKRKPDKTTSRPSYNVSFRELGGIKFLDFSSMINDITGYEWMPDNDIEKTAERGIKILMRGLEAKALAVLFTHEADYIYEIKPENWDTIMKKVSEGITVYNPINLTTDEALKILRAFNTSEIQECAYDIKTGELSVKMSGETDIQTSVFVYTDDGGTVNEKLVEIPVFQNSVKQIVQLFE</sequence>
<protein>
    <submittedName>
        <fullName evidence="1">Uncharacterized protein</fullName>
    </submittedName>
</protein>
<accession>A0A645DNV0</accession>
<comment type="caution">
    <text evidence="1">The sequence shown here is derived from an EMBL/GenBank/DDBJ whole genome shotgun (WGS) entry which is preliminary data.</text>
</comment>
<proteinExistence type="predicted"/>